<gene>
    <name evidence="2" type="ORF">O181_067657</name>
</gene>
<comment type="caution">
    <text evidence="2">The sequence shown here is derived from an EMBL/GenBank/DDBJ whole genome shotgun (WGS) entry which is preliminary data.</text>
</comment>
<sequence>MSESITNMKILRKFGELEHAIKCKCVEPCSAEDYLNAIEDIITRTGIGKTWTRNLMESKRVPKISREDKRPERPALKCQKCGST</sequence>
<organism evidence="2 3">
    <name type="scientific">Austropuccinia psidii MF-1</name>
    <dbReference type="NCBI Taxonomy" id="1389203"/>
    <lineage>
        <taxon>Eukaryota</taxon>
        <taxon>Fungi</taxon>
        <taxon>Dikarya</taxon>
        <taxon>Basidiomycota</taxon>
        <taxon>Pucciniomycotina</taxon>
        <taxon>Pucciniomycetes</taxon>
        <taxon>Pucciniales</taxon>
        <taxon>Sphaerophragmiaceae</taxon>
        <taxon>Austropuccinia</taxon>
    </lineage>
</organism>
<feature type="region of interest" description="Disordered" evidence="1">
    <location>
        <begin position="60"/>
        <end position="84"/>
    </location>
</feature>
<dbReference type="AlphaFoldDB" id="A0A9Q3F155"/>
<accession>A0A9Q3F155</accession>
<feature type="compositionally biased region" description="Basic and acidic residues" evidence="1">
    <location>
        <begin position="60"/>
        <end position="75"/>
    </location>
</feature>
<keyword evidence="3" id="KW-1185">Reference proteome</keyword>
<dbReference type="Proteomes" id="UP000765509">
    <property type="component" value="Unassembled WGS sequence"/>
</dbReference>
<name>A0A9Q3F155_9BASI</name>
<reference evidence="2" key="1">
    <citation type="submission" date="2021-03" db="EMBL/GenBank/DDBJ databases">
        <title>Draft genome sequence of rust myrtle Austropuccinia psidii MF-1, a brazilian biotype.</title>
        <authorList>
            <person name="Quecine M.C."/>
            <person name="Pachon D.M.R."/>
            <person name="Bonatelli M.L."/>
            <person name="Correr F.H."/>
            <person name="Franceschini L.M."/>
            <person name="Leite T.F."/>
            <person name="Margarido G.R.A."/>
            <person name="Almeida C.A."/>
            <person name="Ferrarezi J.A."/>
            <person name="Labate C.A."/>
        </authorList>
    </citation>
    <scope>NUCLEOTIDE SEQUENCE</scope>
    <source>
        <strain evidence="2">MF-1</strain>
    </source>
</reference>
<proteinExistence type="predicted"/>
<evidence type="ECO:0000313" key="3">
    <source>
        <dbReference type="Proteomes" id="UP000765509"/>
    </source>
</evidence>
<protein>
    <submittedName>
        <fullName evidence="2">Uncharacterized protein</fullName>
    </submittedName>
</protein>
<dbReference type="EMBL" id="AVOT02033953">
    <property type="protein sequence ID" value="MBW0527942.1"/>
    <property type="molecule type" value="Genomic_DNA"/>
</dbReference>
<evidence type="ECO:0000256" key="1">
    <source>
        <dbReference type="SAM" id="MobiDB-lite"/>
    </source>
</evidence>
<dbReference type="OrthoDB" id="2507294at2759"/>
<evidence type="ECO:0000313" key="2">
    <source>
        <dbReference type="EMBL" id="MBW0527942.1"/>
    </source>
</evidence>